<dbReference type="InterPro" id="IPR000792">
    <property type="entry name" value="Tscrpt_reg_LuxR_C"/>
</dbReference>
<keyword evidence="3" id="KW-1185">Reference proteome</keyword>
<dbReference type="GO" id="GO:0016887">
    <property type="term" value="F:ATP hydrolysis activity"/>
    <property type="evidence" value="ECO:0007669"/>
    <property type="project" value="InterPro"/>
</dbReference>
<dbReference type="GO" id="GO:0006355">
    <property type="term" value="P:regulation of DNA-templated transcription"/>
    <property type="evidence" value="ECO:0007669"/>
    <property type="project" value="InterPro"/>
</dbReference>
<evidence type="ECO:0000313" key="2">
    <source>
        <dbReference type="EMBL" id="TDC86358.1"/>
    </source>
</evidence>
<dbReference type="EMBL" id="SMKO01000297">
    <property type="protein sequence ID" value="TDC86358.1"/>
    <property type="molecule type" value="Genomic_DNA"/>
</dbReference>
<dbReference type="InterPro" id="IPR049945">
    <property type="entry name" value="AAA_22"/>
</dbReference>
<gene>
    <name evidence="2" type="ORF">E1292_48095</name>
</gene>
<dbReference type="Pfam" id="PF13401">
    <property type="entry name" value="AAA_22"/>
    <property type="match status" value="1"/>
</dbReference>
<proteinExistence type="predicted"/>
<dbReference type="Pfam" id="PF13424">
    <property type="entry name" value="TPR_12"/>
    <property type="match status" value="1"/>
</dbReference>
<dbReference type="PANTHER" id="PTHR47691:SF3">
    <property type="entry name" value="HTH-TYPE TRANSCRIPTIONAL REGULATOR RV0890C-RELATED"/>
    <property type="match status" value="1"/>
</dbReference>
<dbReference type="CDD" id="cd06170">
    <property type="entry name" value="LuxR_C_like"/>
    <property type="match status" value="1"/>
</dbReference>
<evidence type="ECO:0000313" key="3">
    <source>
        <dbReference type="Proteomes" id="UP000295258"/>
    </source>
</evidence>
<organism evidence="2 3">
    <name type="scientific">Nonomuraea deserti</name>
    <dbReference type="NCBI Taxonomy" id="1848322"/>
    <lineage>
        <taxon>Bacteria</taxon>
        <taxon>Bacillati</taxon>
        <taxon>Actinomycetota</taxon>
        <taxon>Actinomycetes</taxon>
        <taxon>Streptosporangiales</taxon>
        <taxon>Streptosporangiaceae</taxon>
        <taxon>Nonomuraea</taxon>
    </lineage>
</organism>
<sequence length="786" mass="86505">MTAVTTTTSRGQRTNRLPAEVTSFIGRRHEVAEVKKLLAASRAVTLTGVGGVGKTRLGLRVGQDVRRSFRDGVWLVELAALHQPGMLAESVVEALEIRGHTAAPPMDVLTHYLHDKQALLILDNCEHLLHECAVLADTLLRASRDLRILATSRQALGIASEQAVPVPPLSLPDGHTPRPALDTLKQGDAVRLFAERARAVLPTFAVTEDNREVIARIVRRLDGLPLGIELAAVRLRALSAQQLLDRLDDRFRLLNAGSRAELPRHQTLRALIDWSYALCSHKERLLWERASAFAGGLDLEAAETICSGRGIARHDVVDLVIGLVDKSVLIREDHPCGVRYRMLDTLRAYGRERLAASGHQDWLRERHARYYRDLAARARADLFGPRQVRWFTRLHVEHANLRTALEESFDGPGGARTGLTMATDLLYHWTTSYYLAEGRRWLERGLAADDVPDDVRACALWAGGWLAIIQADKAAATTMLHDSRRAGERLHDQHVLGYVALFSGMIAMWEERTADAITLYEQALARHRACGDPAGTALSLIRLSLACSYAGDTASAVAAGEECLALCESRRESWHRAYAMMALGVEVWRQGDLRRATDLEQQALVVNRSLGDSLGIGVTLEALAWIAVSQCRHLRAARLLGILQTVWASVGAPLSGYGHLAGYHDACEQETRKALGEAAFATAVRRGARMPLDEALAYVLQEEPPTGRGEGIERLTRLTRRESEIARLVARGLTNKEIAASLVISQRTAEGHIEHILTKLGFSSRSQIAVWVGERTRADDGTAPGE</sequence>
<reference evidence="2 3" key="1">
    <citation type="submission" date="2019-03" db="EMBL/GenBank/DDBJ databases">
        <title>Draft genome sequences of novel Actinobacteria.</title>
        <authorList>
            <person name="Sahin N."/>
            <person name="Ay H."/>
            <person name="Saygin H."/>
        </authorList>
    </citation>
    <scope>NUCLEOTIDE SEQUENCE [LARGE SCALE GENOMIC DNA]</scope>
    <source>
        <strain evidence="2 3">KC310</strain>
    </source>
</reference>
<evidence type="ECO:0000259" key="1">
    <source>
        <dbReference type="PROSITE" id="PS50043"/>
    </source>
</evidence>
<accession>A0A4R4U4V5</accession>
<dbReference type="PRINTS" id="PR00364">
    <property type="entry name" value="DISEASERSIST"/>
</dbReference>
<dbReference type="PRINTS" id="PR00038">
    <property type="entry name" value="HTHLUXR"/>
</dbReference>
<dbReference type="PROSITE" id="PS50043">
    <property type="entry name" value="HTH_LUXR_2"/>
    <property type="match status" value="1"/>
</dbReference>
<dbReference type="Proteomes" id="UP000295258">
    <property type="component" value="Unassembled WGS sequence"/>
</dbReference>
<dbReference type="InterPro" id="IPR027417">
    <property type="entry name" value="P-loop_NTPase"/>
</dbReference>
<dbReference type="SUPFAM" id="SSF52540">
    <property type="entry name" value="P-loop containing nucleoside triphosphate hydrolases"/>
    <property type="match status" value="1"/>
</dbReference>
<dbReference type="AlphaFoldDB" id="A0A4R4U4V5"/>
<dbReference type="Gene3D" id="3.40.50.300">
    <property type="entry name" value="P-loop containing nucleotide triphosphate hydrolases"/>
    <property type="match status" value="1"/>
</dbReference>
<dbReference type="SMART" id="SM00421">
    <property type="entry name" value="HTH_LUXR"/>
    <property type="match status" value="1"/>
</dbReference>
<feature type="domain" description="HTH luxR-type" evidence="1">
    <location>
        <begin position="711"/>
        <end position="776"/>
    </location>
</feature>
<dbReference type="RefSeq" id="WP_132606496.1">
    <property type="nucleotide sequence ID" value="NZ_SMKO01000297.1"/>
</dbReference>
<dbReference type="InterPro" id="IPR016032">
    <property type="entry name" value="Sig_transdc_resp-reg_C-effctor"/>
</dbReference>
<dbReference type="GO" id="GO:0003677">
    <property type="term" value="F:DNA binding"/>
    <property type="evidence" value="ECO:0007669"/>
    <property type="project" value="InterPro"/>
</dbReference>
<dbReference type="Pfam" id="PF00196">
    <property type="entry name" value="GerE"/>
    <property type="match status" value="1"/>
</dbReference>
<dbReference type="SUPFAM" id="SSF46894">
    <property type="entry name" value="C-terminal effector domain of the bipartite response regulators"/>
    <property type="match status" value="1"/>
</dbReference>
<dbReference type="InterPro" id="IPR011990">
    <property type="entry name" value="TPR-like_helical_dom_sf"/>
</dbReference>
<dbReference type="Gene3D" id="1.10.10.10">
    <property type="entry name" value="Winged helix-like DNA-binding domain superfamily/Winged helix DNA-binding domain"/>
    <property type="match status" value="1"/>
</dbReference>
<dbReference type="InterPro" id="IPR036388">
    <property type="entry name" value="WH-like_DNA-bd_sf"/>
</dbReference>
<dbReference type="PANTHER" id="PTHR47691">
    <property type="entry name" value="REGULATOR-RELATED"/>
    <property type="match status" value="1"/>
</dbReference>
<dbReference type="Gene3D" id="1.25.40.10">
    <property type="entry name" value="Tetratricopeptide repeat domain"/>
    <property type="match status" value="1"/>
</dbReference>
<dbReference type="SUPFAM" id="SSF48452">
    <property type="entry name" value="TPR-like"/>
    <property type="match status" value="1"/>
</dbReference>
<protein>
    <submittedName>
        <fullName evidence="2">Tetratricopeptide repeat protein</fullName>
    </submittedName>
</protein>
<name>A0A4R4U4V5_9ACTN</name>
<comment type="caution">
    <text evidence="2">The sequence shown here is derived from an EMBL/GenBank/DDBJ whole genome shotgun (WGS) entry which is preliminary data.</text>
</comment>